<evidence type="ECO:0000259" key="6">
    <source>
        <dbReference type="Pfam" id="PF04542"/>
    </source>
</evidence>
<keyword evidence="3" id="KW-0731">Sigma factor</keyword>
<comment type="caution">
    <text evidence="8">The sequence shown here is derived from an EMBL/GenBank/DDBJ whole genome shotgun (WGS) entry which is preliminary data.</text>
</comment>
<evidence type="ECO:0000256" key="1">
    <source>
        <dbReference type="ARBA" id="ARBA00010641"/>
    </source>
</evidence>
<gene>
    <name evidence="8" type="ORF">HCN56_20175</name>
</gene>
<evidence type="ECO:0000256" key="2">
    <source>
        <dbReference type="ARBA" id="ARBA00023015"/>
    </source>
</evidence>
<dbReference type="Pfam" id="PF04542">
    <property type="entry name" value="Sigma70_r2"/>
    <property type="match status" value="1"/>
</dbReference>
<organism evidence="8 9">
    <name type="scientific">Streptomyces lonarensis</name>
    <dbReference type="NCBI Taxonomy" id="700599"/>
    <lineage>
        <taxon>Bacteria</taxon>
        <taxon>Bacillati</taxon>
        <taxon>Actinomycetota</taxon>
        <taxon>Actinomycetes</taxon>
        <taxon>Kitasatosporales</taxon>
        <taxon>Streptomycetaceae</taxon>
        <taxon>Streptomyces</taxon>
    </lineage>
</organism>
<dbReference type="InterPro" id="IPR007627">
    <property type="entry name" value="RNA_pol_sigma70_r2"/>
</dbReference>
<reference evidence="8 9" key="1">
    <citation type="submission" date="2020-03" db="EMBL/GenBank/DDBJ databases">
        <title>Draft genome of Streptomyces sp. ventii, isolated from the Axial Seamount in the Pacific Ocean, and resequencing of the two type strains Streptomyces lonarensis strain NCL 716 and Streptomyces bohaiensis strain 11A07.</title>
        <authorList>
            <person name="Loughran R.M."/>
            <person name="Pfannmuller K.M."/>
            <person name="Wasson B.J."/>
            <person name="Deadmond M.C."/>
            <person name="Paddock B.E."/>
            <person name="Koyack M.J."/>
            <person name="Gallegos D.A."/>
            <person name="Mitchell E.A."/>
            <person name="Ushijima B."/>
            <person name="Saw J.H."/>
            <person name="Mcphail K.L."/>
            <person name="Videau P."/>
        </authorList>
    </citation>
    <scope>NUCLEOTIDE SEQUENCE [LARGE SCALE GENOMIC DNA]</scope>
    <source>
        <strain evidence="8 9">NCL716</strain>
    </source>
</reference>
<dbReference type="Proteomes" id="UP000578686">
    <property type="component" value="Unassembled WGS sequence"/>
</dbReference>
<evidence type="ECO:0000313" key="8">
    <source>
        <dbReference type="EMBL" id="NJQ07837.1"/>
    </source>
</evidence>
<dbReference type="InterPro" id="IPR013325">
    <property type="entry name" value="RNA_pol_sigma_r2"/>
</dbReference>
<dbReference type="GO" id="GO:0006352">
    <property type="term" value="P:DNA-templated transcription initiation"/>
    <property type="evidence" value="ECO:0007669"/>
    <property type="project" value="InterPro"/>
</dbReference>
<feature type="non-terminal residue" evidence="8">
    <location>
        <position position="180"/>
    </location>
</feature>
<evidence type="ECO:0000256" key="5">
    <source>
        <dbReference type="SAM" id="MobiDB-lite"/>
    </source>
</evidence>
<keyword evidence="2" id="KW-0805">Transcription regulation</keyword>
<name>A0A7X6D442_9ACTN</name>
<dbReference type="GO" id="GO:0003677">
    <property type="term" value="F:DNA binding"/>
    <property type="evidence" value="ECO:0007669"/>
    <property type="project" value="InterPro"/>
</dbReference>
<evidence type="ECO:0000313" key="9">
    <source>
        <dbReference type="Proteomes" id="UP000578686"/>
    </source>
</evidence>
<evidence type="ECO:0000256" key="4">
    <source>
        <dbReference type="ARBA" id="ARBA00023163"/>
    </source>
</evidence>
<protein>
    <submittedName>
        <fullName evidence="8">RNA polymerase subunit sigma-24</fullName>
    </submittedName>
</protein>
<dbReference type="GO" id="GO:0016987">
    <property type="term" value="F:sigma factor activity"/>
    <property type="evidence" value="ECO:0007669"/>
    <property type="project" value="UniProtKB-KW"/>
</dbReference>
<evidence type="ECO:0000259" key="7">
    <source>
        <dbReference type="Pfam" id="PF08281"/>
    </source>
</evidence>
<feature type="domain" description="RNA polymerase sigma-70 region 2" evidence="6">
    <location>
        <begin position="2"/>
        <end position="57"/>
    </location>
</feature>
<feature type="compositionally biased region" description="Basic and acidic residues" evidence="5">
    <location>
        <begin position="167"/>
        <end position="180"/>
    </location>
</feature>
<dbReference type="Gene3D" id="1.10.10.10">
    <property type="entry name" value="Winged helix-like DNA-binding domain superfamily/Winged helix DNA-binding domain"/>
    <property type="match status" value="1"/>
</dbReference>
<evidence type="ECO:0000256" key="3">
    <source>
        <dbReference type="ARBA" id="ARBA00023082"/>
    </source>
</evidence>
<dbReference type="EMBL" id="JAAVJD010000205">
    <property type="protein sequence ID" value="NJQ07837.1"/>
    <property type="molecule type" value="Genomic_DNA"/>
</dbReference>
<keyword evidence="9" id="KW-1185">Reference proteome</keyword>
<dbReference type="Pfam" id="PF08281">
    <property type="entry name" value="Sigma70_r4_2"/>
    <property type="match status" value="1"/>
</dbReference>
<dbReference type="InterPro" id="IPR052704">
    <property type="entry name" value="ECF_Sigma-70_Domain"/>
</dbReference>
<proteinExistence type="inferred from homology"/>
<dbReference type="PANTHER" id="PTHR30173">
    <property type="entry name" value="SIGMA 19 FACTOR"/>
    <property type="match status" value="1"/>
</dbReference>
<keyword evidence="4" id="KW-0804">Transcription</keyword>
<dbReference type="Gene3D" id="1.10.1740.10">
    <property type="match status" value="1"/>
</dbReference>
<comment type="similarity">
    <text evidence="1">Belongs to the sigma-70 factor family. ECF subfamily.</text>
</comment>
<dbReference type="SUPFAM" id="SSF88946">
    <property type="entry name" value="Sigma2 domain of RNA polymerase sigma factors"/>
    <property type="match status" value="1"/>
</dbReference>
<feature type="region of interest" description="Disordered" evidence="5">
    <location>
        <begin position="159"/>
        <end position="180"/>
    </location>
</feature>
<sequence length="180" mass="19618">MAHRMLGTVSEAEEAVQEAYLRWYRLDRADRERVTNPAAWLTRVTSRICLDLLGSARARRERYVGPWLPEPVPEGAFPGAGGGWARSVAMAPAAEQPPDRVVVDEEVGTALLVVMESMTPAERVVFVLHDVFAVPFAEIALAVGRTPAATRQLARSARARLGSARRAPADRAEHARVVAA</sequence>
<dbReference type="InterPro" id="IPR013249">
    <property type="entry name" value="RNA_pol_sigma70_r4_t2"/>
</dbReference>
<dbReference type="PANTHER" id="PTHR30173:SF43">
    <property type="entry name" value="ECF RNA POLYMERASE SIGMA FACTOR SIGI-RELATED"/>
    <property type="match status" value="1"/>
</dbReference>
<dbReference type="InterPro" id="IPR013324">
    <property type="entry name" value="RNA_pol_sigma_r3/r4-like"/>
</dbReference>
<accession>A0A7X6D442</accession>
<dbReference type="InterPro" id="IPR036388">
    <property type="entry name" value="WH-like_DNA-bd_sf"/>
</dbReference>
<dbReference type="AlphaFoldDB" id="A0A7X6D442"/>
<feature type="domain" description="RNA polymerase sigma factor 70 region 4 type 2" evidence="7">
    <location>
        <begin position="110"/>
        <end position="161"/>
    </location>
</feature>
<dbReference type="SUPFAM" id="SSF88659">
    <property type="entry name" value="Sigma3 and sigma4 domains of RNA polymerase sigma factors"/>
    <property type="match status" value="1"/>
</dbReference>